<organism evidence="1 2">
    <name type="scientific">Musa balbisiana</name>
    <name type="common">Banana</name>
    <dbReference type="NCBI Taxonomy" id="52838"/>
    <lineage>
        <taxon>Eukaryota</taxon>
        <taxon>Viridiplantae</taxon>
        <taxon>Streptophyta</taxon>
        <taxon>Embryophyta</taxon>
        <taxon>Tracheophyta</taxon>
        <taxon>Spermatophyta</taxon>
        <taxon>Magnoliopsida</taxon>
        <taxon>Liliopsida</taxon>
        <taxon>Zingiberales</taxon>
        <taxon>Musaceae</taxon>
        <taxon>Musa</taxon>
    </lineage>
</organism>
<comment type="caution">
    <text evidence="1">The sequence shown here is derived from an EMBL/GenBank/DDBJ whole genome shotgun (WGS) entry which is preliminary data.</text>
</comment>
<reference evidence="1 2" key="1">
    <citation type="journal article" date="2019" name="Nat. Plants">
        <title>Genome sequencing of Musa balbisiana reveals subgenome evolution and function divergence in polyploid bananas.</title>
        <authorList>
            <person name="Yao X."/>
        </authorList>
    </citation>
    <scope>NUCLEOTIDE SEQUENCE [LARGE SCALE GENOMIC DNA]</scope>
    <source>
        <strain evidence="2">cv. DH-PKW</strain>
        <tissue evidence="1">Leaves</tissue>
    </source>
</reference>
<gene>
    <name evidence="1" type="ORF">C4D60_Mb01t22400</name>
</gene>
<dbReference type="EMBL" id="PYDT01000004">
    <property type="protein sequence ID" value="THU64054.1"/>
    <property type="molecule type" value="Genomic_DNA"/>
</dbReference>
<dbReference type="AlphaFoldDB" id="A0A4S8JQI3"/>
<accession>A0A4S8JQI3</accession>
<proteinExistence type="predicted"/>
<evidence type="ECO:0000313" key="2">
    <source>
        <dbReference type="Proteomes" id="UP000317650"/>
    </source>
</evidence>
<keyword evidence="2" id="KW-1185">Reference proteome</keyword>
<name>A0A4S8JQI3_MUSBA</name>
<dbReference type="Proteomes" id="UP000317650">
    <property type="component" value="Chromosome 1"/>
</dbReference>
<protein>
    <submittedName>
        <fullName evidence="1">Uncharacterized protein</fullName>
    </submittedName>
</protein>
<sequence length="60" mass="7145">MVKTDRLSEPYKGITAASNEQLRIKVLSPCDEETLQMLYALNFAFKHYLKRMFDFKKDRD</sequence>
<dbReference type="STRING" id="52838.A0A4S8JQI3"/>
<evidence type="ECO:0000313" key="1">
    <source>
        <dbReference type="EMBL" id="THU64054.1"/>
    </source>
</evidence>